<evidence type="ECO:0000313" key="1">
    <source>
        <dbReference type="EMBL" id="QQG36473.1"/>
    </source>
</evidence>
<reference evidence="1 2" key="1">
    <citation type="submission" date="2020-07" db="EMBL/GenBank/DDBJ databases">
        <title>Huge and variable diversity of episymbiotic CPR bacteria and DPANN archaea in groundwater ecosystems.</title>
        <authorList>
            <person name="He C.Y."/>
            <person name="Keren R."/>
            <person name="Whittaker M."/>
            <person name="Farag I.F."/>
            <person name="Doudna J."/>
            <person name="Cate J.H.D."/>
            <person name="Banfield J.F."/>
        </authorList>
    </citation>
    <scope>NUCLEOTIDE SEQUENCE [LARGE SCALE GENOMIC DNA]</scope>
    <source>
        <strain evidence="1">NC_groundwater_70_Ag_B-0.1um_54_66</strain>
    </source>
</reference>
<proteinExistence type="predicted"/>
<dbReference type="Proteomes" id="UP000595362">
    <property type="component" value="Chromosome"/>
</dbReference>
<dbReference type="AlphaFoldDB" id="A0A7T5R2Q2"/>
<evidence type="ECO:0000313" key="2">
    <source>
        <dbReference type="Proteomes" id="UP000595362"/>
    </source>
</evidence>
<sequence>MTRKSGTLSEIFRRRRSLVKIHDGTPVYQQHLHPLSGASLILARTDARPRPVQGRYIVGWLVAESDRLWHYRNFQTETEARQFFENHKKSGPPQNQHFKNDRQVAEVYSWEHSFRLSTMALSVPQMESVVRKLSQIFNMEAPEVVFKPKKRKVYAEADLENNKIIMYRPHLALLLHEMAHLVNDQVNKDKWAWHGPGFMRTYLGILSLFPILAKEGKLEELAREHGLSIAREQGVPASRLLRKWHNQCSNTPHCDPTPT</sequence>
<organism evidence="1 2">
    <name type="scientific">Micavibrio aeruginosavorus</name>
    <dbReference type="NCBI Taxonomy" id="349221"/>
    <lineage>
        <taxon>Bacteria</taxon>
        <taxon>Pseudomonadati</taxon>
        <taxon>Bdellovibrionota</taxon>
        <taxon>Bdellovibrionia</taxon>
        <taxon>Bdellovibrionales</taxon>
        <taxon>Pseudobdellovibrionaceae</taxon>
        <taxon>Micavibrio</taxon>
    </lineage>
</organism>
<protein>
    <submittedName>
        <fullName evidence="1">Uncharacterized protein</fullName>
    </submittedName>
</protein>
<gene>
    <name evidence="1" type="ORF">HYS17_01380</name>
</gene>
<name>A0A7T5R2Q2_9BACT</name>
<dbReference type="EMBL" id="CP066681">
    <property type="protein sequence ID" value="QQG36473.1"/>
    <property type="molecule type" value="Genomic_DNA"/>
</dbReference>
<accession>A0A7T5R2Q2</accession>